<sequence length="313" mass="37125">MARKRRYDEFMESMKSLLETGKHSDFTITCRGDTYNVHKSIVCSQCDFFDGVSRFGKQSQESAIDLPDEEPEIVKYMIQYMYELDYRIPSDDSARPWWIRVVSDEDTFYELGEERCRKLRHYDGQMWRLSASFLEEILIACPTIDDNTEVIELYRNNEVHARAIKRMDDIWNSLTREEKLNLPAPQGARDLGIHAKVYAIADKYKVKGLRETALEKFRYSLERSHTCGFFFEAVDFVYSNTPDSNITLRDLIAQRLYHDKKKYGLYRRLDESLRTVPDLAYRILRHEYSNYRDWSTERTRTGRSSTREPTPDI</sequence>
<reference evidence="2 3" key="1">
    <citation type="journal article" date="2018" name="Front. Microbiol.">
        <title>Genome-Wide Analysis of Corynespora cassiicola Leaf Fall Disease Putative Effectors.</title>
        <authorList>
            <person name="Lopez D."/>
            <person name="Ribeiro S."/>
            <person name="Label P."/>
            <person name="Fumanal B."/>
            <person name="Venisse J.S."/>
            <person name="Kohler A."/>
            <person name="de Oliveira R.R."/>
            <person name="Labutti K."/>
            <person name="Lipzen A."/>
            <person name="Lail K."/>
            <person name="Bauer D."/>
            <person name="Ohm R.A."/>
            <person name="Barry K.W."/>
            <person name="Spatafora J."/>
            <person name="Grigoriev I.V."/>
            <person name="Martin F.M."/>
            <person name="Pujade-Renaud V."/>
        </authorList>
    </citation>
    <scope>NUCLEOTIDE SEQUENCE [LARGE SCALE GENOMIC DNA]</scope>
    <source>
        <strain evidence="2 3">Philippines</strain>
    </source>
</reference>
<dbReference type="STRING" id="1448308.A0A2T2P2U8"/>
<dbReference type="Proteomes" id="UP000240883">
    <property type="component" value="Unassembled WGS sequence"/>
</dbReference>
<organism evidence="2 3">
    <name type="scientific">Corynespora cassiicola Philippines</name>
    <dbReference type="NCBI Taxonomy" id="1448308"/>
    <lineage>
        <taxon>Eukaryota</taxon>
        <taxon>Fungi</taxon>
        <taxon>Dikarya</taxon>
        <taxon>Ascomycota</taxon>
        <taxon>Pezizomycotina</taxon>
        <taxon>Dothideomycetes</taxon>
        <taxon>Pleosporomycetidae</taxon>
        <taxon>Pleosporales</taxon>
        <taxon>Corynesporascaceae</taxon>
        <taxon>Corynespora</taxon>
    </lineage>
</organism>
<dbReference type="SUPFAM" id="SSF54695">
    <property type="entry name" value="POZ domain"/>
    <property type="match status" value="1"/>
</dbReference>
<dbReference type="PANTHER" id="PTHR47843">
    <property type="entry name" value="BTB DOMAIN-CONTAINING PROTEIN-RELATED"/>
    <property type="match status" value="1"/>
</dbReference>
<gene>
    <name evidence="2" type="ORF">BS50DRAFT_617330</name>
</gene>
<evidence type="ECO:0000259" key="1">
    <source>
        <dbReference type="PROSITE" id="PS50097"/>
    </source>
</evidence>
<proteinExistence type="predicted"/>
<dbReference type="Gene3D" id="3.30.710.10">
    <property type="entry name" value="Potassium Channel Kv1.1, Chain A"/>
    <property type="match status" value="1"/>
</dbReference>
<accession>A0A2T2P2U8</accession>
<dbReference type="AlphaFoldDB" id="A0A2T2P2U8"/>
<dbReference type="PANTHER" id="PTHR47843:SF5">
    <property type="entry name" value="BTB_POZ DOMAIN PROTEIN"/>
    <property type="match status" value="1"/>
</dbReference>
<dbReference type="OrthoDB" id="6359816at2759"/>
<dbReference type="Pfam" id="PF00651">
    <property type="entry name" value="BTB"/>
    <property type="match status" value="1"/>
</dbReference>
<dbReference type="EMBL" id="KZ678130">
    <property type="protein sequence ID" value="PSN71959.1"/>
    <property type="molecule type" value="Genomic_DNA"/>
</dbReference>
<name>A0A2T2P2U8_CORCC</name>
<protein>
    <recommendedName>
        <fullName evidence="1">BTB domain-containing protein</fullName>
    </recommendedName>
</protein>
<evidence type="ECO:0000313" key="2">
    <source>
        <dbReference type="EMBL" id="PSN71959.1"/>
    </source>
</evidence>
<feature type="domain" description="BTB" evidence="1">
    <location>
        <begin position="24"/>
        <end position="90"/>
    </location>
</feature>
<dbReference type="CDD" id="cd18186">
    <property type="entry name" value="BTB_POZ_ZBTB_KLHL-like"/>
    <property type="match status" value="1"/>
</dbReference>
<dbReference type="InterPro" id="IPR011333">
    <property type="entry name" value="SKP1/BTB/POZ_sf"/>
</dbReference>
<keyword evidence="3" id="KW-1185">Reference proteome</keyword>
<dbReference type="PROSITE" id="PS50097">
    <property type="entry name" value="BTB"/>
    <property type="match status" value="1"/>
</dbReference>
<evidence type="ECO:0000313" key="3">
    <source>
        <dbReference type="Proteomes" id="UP000240883"/>
    </source>
</evidence>
<dbReference type="InterPro" id="IPR000210">
    <property type="entry name" value="BTB/POZ_dom"/>
</dbReference>